<evidence type="ECO:0000256" key="5">
    <source>
        <dbReference type="ARBA" id="ARBA00020367"/>
    </source>
</evidence>
<dbReference type="GO" id="GO:0005829">
    <property type="term" value="C:cytosol"/>
    <property type="evidence" value="ECO:0007669"/>
    <property type="project" value="TreeGrafter"/>
</dbReference>
<organism evidence="17">
    <name type="scientific">marine metagenome</name>
    <dbReference type="NCBI Taxonomy" id="408172"/>
    <lineage>
        <taxon>unclassified sequences</taxon>
        <taxon>metagenomes</taxon>
        <taxon>ecological metagenomes</taxon>
    </lineage>
</organism>
<dbReference type="Pfam" id="PF00586">
    <property type="entry name" value="AIRS"/>
    <property type="match status" value="1"/>
</dbReference>
<dbReference type="InterPro" id="IPR004733">
    <property type="entry name" value="PurM_cligase"/>
</dbReference>
<dbReference type="PANTHER" id="PTHR10520">
    <property type="entry name" value="TRIFUNCTIONAL PURINE BIOSYNTHETIC PROTEIN ADENOSINE-3-RELATED"/>
    <property type="match status" value="1"/>
</dbReference>
<dbReference type="InterPro" id="IPR036921">
    <property type="entry name" value="PurM-like_N_sf"/>
</dbReference>
<evidence type="ECO:0000259" key="15">
    <source>
        <dbReference type="Pfam" id="PF00586"/>
    </source>
</evidence>
<evidence type="ECO:0000256" key="10">
    <source>
        <dbReference type="ARBA" id="ARBA00022840"/>
    </source>
</evidence>
<feature type="domain" description="PurM-like N-terminal" evidence="15">
    <location>
        <begin position="55"/>
        <end position="160"/>
    </location>
</feature>
<evidence type="ECO:0000256" key="2">
    <source>
        <dbReference type="ARBA" id="ARBA00004686"/>
    </source>
</evidence>
<dbReference type="InterPro" id="IPR036676">
    <property type="entry name" value="PurM-like_C_sf"/>
</dbReference>
<dbReference type="UniPathway" id="UPA00074">
    <property type="reaction ID" value="UER00129"/>
</dbReference>
<evidence type="ECO:0000256" key="13">
    <source>
        <dbReference type="ARBA" id="ARBA00033093"/>
    </source>
</evidence>
<dbReference type="Pfam" id="PF02769">
    <property type="entry name" value="AIRS_C"/>
    <property type="match status" value="1"/>
</dbReference>
<dbReference type="HAMAP" id="MF_00741">
    <property type="entry name" value="AIRS"/>
    <property type="match status" value="1"/>
</dbReference>
<dbReference type="GO" id="GO:0004641">
    <property type="term" value="F:phosphoribosylformylglycinamidine cyclo-ligase activity"/>
    <property type="evidence" value="ECO:0007669"/>
    <property type="project" value="UniProtKB-EC"/>
</dbReference>
<comment type="catalytic activity">
    <reaction evidence="14">
        <text>2-formamido-N(1)-(5-O-phospho-beta-D-ribosyl)acetamidine + ATP = 5-amino-1-(5-phospho-beta-D-ribosyl)imidazole + ADP + phosphate + H(+)</text>
        <dbReference type="Rhea" id="RHEA:23032"/>
        <dbReference type="ChEBI" id="CHEBI:15378"/>
        <dbReference type="ChEBI" id="CHEBI:30616"/>
        <dbReference type="ChEBI" id="CHEBI:43474"/>
        <dbReference type="ChEBI" id="CHEBI:137981"/>
        <dbReference type="ChEBI" id="CHEBI:147287"/>
        <dbReference type="ChEBI" id="CHEBI:456216"/>
        <dbReference type="EC" id="6.3.3.1"/>
    </reaction>
</comment>
<accession>A0A381RQJ4</accession>
<dbReference type="InterPro" id="IPR010918">
    <property type="entry name" value="PurM-like_C_dom"/>
</dbReference>
<dbReference type="GO" id="GO:0046084">
    <property type="term" value="P:adenine biosynthetic process"/>
    <property type="evidence" value="ECO:0007669"/>
    <property type="project" value="TreeGrafter"/>
</dbReference>
<evidence type="ECO:0000256" key="4">
    <source>
        <dbReference type="ARBA" id="ARBA00013047"/>
    </source>
</evidence>
<proteinExistence type="inferred from homology"/>
<evidence type="ECO:0000256" key="8">
    <source>
        <dbReference type="ARBA" id="ARBA00022741"/>
    </source>
</evidence>
<dbReference type="FunFam" id="3.30.1330.10:FF:000001">
    <property type="entry name" value="Phosphoribosylformylglycinamidine cyclo-ligase"/>
    <property type="match status" value="1"/>
</dbReference>
<evidence type="ECO:0000256" key="6">
    <source>
        <dbReference type="ARBA" id="ARBA00022490"/>
    </source>
</evidence>
<evidence type="ECO:0000256" key="12">
    <source>
        <dbReference type="ARBA" id="ARBA00032931"/>
    </source>
</evidence>
<evidence type="ECO:0000256" key="7">
    <source>
        <dbReference type="ARBA" id="ARBA00022598"/>
    </source>
</evidence>
<evidence type="ECO:0000256" key="11">
    <source>
        <dbReference type="ARBA" id="ARBA00031908"/>
    </source>
</evidence>
<dbReference type="EC" id="6.3.3.1" evidence="4"/>
<keyword evidence="6" id="KW-0963">Cytoplasm</keyword>
<keyword evidence="7" id="KW-0436">Ligase</keyword>
<evidence type="ECO:0000313" key="17">
    <source>
        <dbReference type="EMBL" id="SUZ94155.1"/>
    </source>
</evidence>
<evidence type="ECO:0000256" key="1">
    <source>
        <dbReference type="ARBA" id="ARBA00004496"/>
    </source>
</evidence>
<dbReference type="AlphaFoldDB" id="A0A381RQJ4"/>
<sequence length="344" mass="37535">MTSYKDAGVNIEATDAMMEDISSYCKDTSRPGQMGNIGGFAGIFDLKKCGYTDPLLVTSTDGIGTKILLGIEIGMIDGLGYDLVGMCLNDIICHGADPLFFLDYYASSKIDKTSFLRIIKSIALACKENECLLIGGETAEMPGIYKPNDFDLAGFCVGAVERDKLLPNKNTMKEGDVLFGIASSGFHSNGYSLVRKVLKDNQCDLQAPPSFTSSAPTLASAVMEPTMLYYSIVKYLLQKQTIKGIAHITGGGLIGNVPRILPDHLGAEINHSQLPQTPMYIWFQDIAQMNNQDMHITFNCGVGMVLIVDRKQKDDFLNQITQGDKIFEIGHLVNSPHPNHCSIV</sequence>
<dbReference type="EMBL" id="UINC01002209">
    <property type="protein sequence ID" value="SUZ94155.1"/>
    <property type="molecule type" value="Genomic_DNA"/>
</dbReference>
<dbReference type="NCBIfam" id="TIGR00878">
    <property type="entry name" value="purM"/>
    <property type="match status" value="1"/>
</dbReference>
<dbReference type="CDD" id="cd02196">
    <property type="entry name" value="PurM"/>
    <property type="match status" value="1"/>
</dbReference>
<dbReference type="SUPFAM" id="SSF55326">
    <property type="entry name" value="PurM N-terminal domain-like"/>
    <property type="match status" value="1"/>
</dbReference>
<dbReference type="GO" id="GO:0006189">
    <property type="term" value="P:'de novo' IMP biosynthetic process"/>
    <property type="evidence" value="ECO:0007669"/>
    <property type="project" value="UniProtKB-UniPathway"/>
</dbReference>
<keyword evidence="10" id="KW-0067">ATP-binding</keyword>
<protein>
    <recommendedName>
        <fullName evidence="5">Phosphoribosylformylglycinamidine cyclo-ligase</fullName>
        <ecNumber evidence="4">6.3.3.1</ecNumber>
    </recommendedName>
    <alternativeName>
        <fullName evidence="12">AIR synthase</fullName>
    </alternativeName>
    <alternativeName>
        <fullName evidence="13">AIRS</fullName>
    </alternativeName>
    <alternativeName>
        <fullName evidence="11">Phosphoribosyl-aminoimidazole synthetase</fullName>
    </alternativeName>
</protein>
<dbReference type="FunFam" id="3.90.650.10:FF:000011">
    <property type="entry name" value="Phosphoribosylformylglycinamidine cyclo-ligase"/>
    <property type="match status" value="1"/>
</dbReference>
<dbReference type="Gene3D" id="3.30.1330.10">
    <property type="entry name" value="PurM-like, N-terminal domain"/>
    <property type="match status" value="1"/>
</dbReference>
<keyword evidence="9" id="KW-0658">Purine biosynthesis</keyword>
<comment type="pathway">
    <text evidence="2">Purine metabolism; IMP biosynthesis via de novo pathway; 5-amino-1-(5-phospho-D-ribosyl)imidazole from N(2)-formyl-N(1)-(5-phospho-D-ribosyl)glycinamide: step 2/2.</text>
</comment>
<gene>
    <name evidence="17" type="ORF">METZ01_LOCUS47009</name>
</gene>
<feature type="domain" description="PurM-like C-terminal" evidence="16">
    <location>
        <begin position="173"/>
        <end position="337"/>
    </location>
</feature>
<name>A0A381RQJ4_9ZZZZ</name>
<evidence type="ECO:0000256" key="3">
    <source>
        <dbReference type="ARBA" id="ARBA00010280"/>
    </source>
</evidence>
<dbReference type="InterPro" id="IPR016188">
    <property type="entry name" value="PurM-like_N"/>
</dbReference>
<dbReference type="SUPFAM" id="SSF56042">
    <property type="entry name" value="PurM C-terminal domain-like"/>
    <property type="match status" value="1"/>
</dbReference>
<dbReference type="GO" id="GO:0004637">
    <property type="term" value="F:phosphoribosylamine-glycine ligase activity"/>
    <property type="evidence" value="ECO:0007669"/>
    <property type="project" value="TreeGrafter"/>
</dbReference>
<comment type="similarity">
    <text evidence="3">Belongs to the AIR synthase family.</text>
</comment>
<evidence type="ECO:0000256" key="9">
    <source>
        <dbReference type="ARBA" id="ARBA00022755"/>
    </source>
</evidence>
<evidence type="ECO:0000259" key="16">
    <source>
        <dbReference type="Pfam" id="PF02769"/>
    </source>
</evidence>
<dbReference type="PANTHER" id="PTHR10520:SF12">
    <property type="entry name" value="TRIFUNCTIONAL PURINE BIOSYNTHETIC PROTEIN ADENOSINE-3"/>
    <property type="match status" value="1"/>
</dbReference>
<dbReference type="Gene3D" id="3.90.650.10">
    <property type="entry name" value="PurM-like C-terminal domain"/>
    <property type="match status" value="1"/>
</dbReference>
<evidence type="ECO:0000256" key="14">
    <source>
        <dbReference type="ARBA" id="ARBA00049057"/>
    </source>
</evidence>
<comment type="subcellular location">
    <subcellularLocation>
        <location evidence="1">Cytoplasm</location>
    </subcellularLocation>
</comment>
<reference evidence="17" key="1">
    <citation type="submission" date="2018-05" db="EMBL/GenBank/DDBJ databases">
        <authorList>
            <person name="Lanie J.A."/>
            <person name="Ng W.-L."/>
            <person name="Kazmierczak K.M."/>
            <person name="Andrzejewski T.M."/>
            <person name="Davidsen T.M."/>
            <person name="Wayne K.J."/>
            <person name="Tettelin H."/>
            <person name="Glass J.I."/>
            <person name="Rusch D."/>
            <person name="Podicherti R."/>
            <person name="Tsui H.-C.T."/>
            <person name="Winkler M.E."/>
        </authorList>
    </citation>
    <scope>NUCLEOTIDE SEQUENCE</scope>
</reference>
<dbReference type="GO" id="GO:0005524">
    <property type="term" value="F:ATP binding"/>
    <property type="evidence" value="ECO:0007669"/>
    <property type="project" value="UniProtKB-KW"/>
</dbReference>
<keyword evidence="8" id="KW-0547">Nucleotide-binding</keyword>